<gene>
    <name evidence="1" type="ORF">PXEA_LOCUS10855</name>
</gene>
<proteinExistence type="predicted"/>
<evidence type="ECO:0000313" key="2">
    <source>
        <dbReference type="Proteomes" id="UP000784294"/>
    </source>
</evidence>
<name>A0A3S5BTB7_9PLAT</name>
<organism evidence="1 2">
    <name type="scientific">Protopolystoma xenopodis</name>
    <dbReference type="NCBI Taxonomy" id="117903"/>
    <lineage>
        <taxon>Eukaryota</taxon>
        <taxon>Metazoa</taxon>
        <taxon>Spiralia</taxon>
        <taxon>Lophotrochozoa</taxon>
        <taxon>Platyhelminthes</taxon>
        <taxon>Monogenea</taxon>
        <taxon>Polyopisthocotylea</taxon>
        <taxon>Polystomatidea</taxon>
        <taxon>Polystomatidae</taxon>
        <taxon>Protopolystoma</taxon>
    </lineage>
</organism>
<keyword evidence="2" id="KW-1185">Reference proteome</keyword>
<dbReference type="EMBL" id="CAAALY010032507">
    <property type="protein sequence ID" value="VEL17415.1"/>
    <property type="molecule type" value="Genomic_DNA"/>
</dbReference>
<sequence length="160" mass="17487">MESQRSLVDVISPAAFIASIPTPPCFFCHLSGDGNILSPAPDPSLNNAFPPRILGSSLQINNEANQISVTNDLGFDQCPDEASSKMFEGSNTNKILEHESTMCNQLQLYDGSTELVKGLHPNNPNNQILEEIEQTQNKRMTSVHSISFSELLGTQPSKKE</sequence>
<accession>A0A3S5BTB7</accession>
<protein>
    <submittedName>
        <fullName evidence="1">Uncharacterized protein</fullName>
    </submittedName>
</protein>
<reference evidence="1" key="1">
    <citation type="submission" date="2018-11" db="EMBL/GenBank/DDBJ databases">
        <authorList>
            <consortium name="Pathogen Informatics"/>
        </authorList>
    </citation>
    <scope>NUCLEOTIDE SEQUENCE</scope>
</reference>
<dbReference type="Proteomes" id="UP000784294">
    <property type="component" value="Unassembled WGS sequence"/>
</dbReference>
<comment type="caution">
    <text evidence="1">The sequence shown here is derived from an EMBL/GenBank/DDBJ whole genome shotgun (WGS) entry which is preliminary data.</text>
</comment>
<evidence type="ECO:0000313" key="1">
    <source>
        <dbReference type="EMBL" id="VEL17415.1"/>
    </source>
</evidence>
<dbReference type="AlphaFoldDB" id="A0A3S5BTB7"/>